<evidence type="ECO:0000259" key="2">
    <source>
        <dbReference type="Pfam" id="PF22494"/>
    </source>
</evidence>
<feature type="chain" id="PRO_5039679505" evidence="1">
    <location>
        <begin position="19"/>
        <end position="499"/>
    </location>
</feature>
<keyword evidence="4" id="KW-1185">Reference proteome</keyword>
<dbReference type="InterPro" id="IPR015943">
    <property type="entry name" value="WD40/YVTN_repeat-like_dom_sf"/>
</dbReference>
<organism evidence="3 4">
    <name type="scientific">Dyadobacter pollutisoli</name>
    <dbReference type="NCBI Taxonomy" id="2910158"/>
    <lineage>
        <taxon>Bacteria</taxon>
        <taxon>Pseudomonadati</taxon>
        <taxon>Bacteroidota</taxon>
        <taxon>Cytophagia</taxon>
        <taxon>Cytophagales</taxon>
        <taxon>Spirosomataceae</taxon>
        <taxon>Dyadobacter</taxon>
    </lineage>
</organism>
<dbReference type="AlphaFoldDB" id="A0A9E8SMD4"/>
<reference evidence="3" key="1">
    <citation type="submission" date="2022-11" db="EMBL/GenBank/DDBJ databases">
        <title>Dyadobacter pollutisoli sp. nov., isolated from plastic dumped soil.</title>
        <authorList>
            <person name="Kim J.M."/>
            <person name="Kim K.R."/>
            <person name="Lee J.K."/>
            <person name="Hao L."/>
            <person name="Jeon C.O."/>
        </authorList>
    </citation>
    <scope>NUCLEOTIDE SEQUENCE</scope>
    <source>
        <strain evidence="3">U1</strain>
    </source>
</reference>
<sequence>MKKKVLLVLTLSAALLNACTDHVPQNPEPENPASFKEVASTDLGGTAASEISAYDPTSRRLFTVNNESAAKVEVLDLSAFPTITKLQAIDVSALGGVANSVSVHDGKLAIALEATNKQANGSVIVMNTSTLAMIKQVTVGALPDMVTFSPDGKYIVTANEGEPSPDYTTDPDGSVSIIDVTDNYSVKTLNFGSFAGVYNLLAMDGFRVFGPAASFQQDIEPEYVAISMDSKKAFVTLQENNGIAEIDLTSGTILKINPLGTKDISQLINAMDASDKDSKIALGTWPVKSFYLPDAISYFNVNGSSYLITANEGDAREYTAFDEQKRVSSLKLDPTVFPNAATLQKPENLGRLRVTSTRGDIDNDGDYDVLYGFGGRGFSIFNAANVQLVHDSGNGLEQEAINAGIYDDDRSDDKGVEPEGVTVGTIGNKSVAFIAMERADAIAVYDLSNPAAPKFLQIIKTGDAPEGVLFVASDKSPNGKSLLITSNEGDGTVKFYQTN</sequence>
<dbReference type="PANTHER" id="PTHR46928">
    <property type="entry name" value="MESENCHYME-SPECIFIC CELL SURFACE GLYCOPROTEIN"/>
    <property type="match status" value="1"/>
</dbReference>
<dbReference type="InterPro" id="IPR052956">
    <property type="entry name" value="Mesenchyme-surface_protein"/>
</dbReference>
<protein>
    <submittedName>
        <fullName evidence="3">Choice-of-anchor I family protein</fullName>
    </submittedName>
</protein>
<gene>
    <name evidence="3" type="ORF">ON006_11815</name>
</gene>
<evidence type="ECO:0000313" key="3">
    <source>
        <dbReference type="EMBL" id="WAC14625.1"/>
    </source>
</evidence>
<dbReference type="NCBIfam" id="NF038117">
    <property type="entry name" value="choice_anch_I"/>
    <property type="match status" value="1"/>
</dbReference>
<feature type="signal peptide" evidence="1">
    <location>
        <begin position="1"/>
        <end position="18"/>
    </location>
</feature>
<dbReference type="KEGG" id="dpf:ON006_11815"/>
<feature type="domain" description="Choice-of-anchor I" evidence="2">
    <location>
        <begin position="44"/>
        <end position="497"/>
    </location>
</feature>
<dbReference type="PANTHER" id="PTHR46928:SF1">
    <property type="entry name" value="MESENCHYME-SPECIFIC CELL SURFACE GLYCOPROTEIN"/>
    <property type="match status" value="1"/>
</dbReference>
<name>A0A9E8SMD4_9BACT</name>
<dbReference type="Gene3D" id="2.130.10.10">
    <property type="entry name" value="YVTN repeat-like/Quinoprotein amine dehydrogenase"/>
    <property type="match status" value="1"/>
</dbReference>
<dbReference type="InterPro" id="IPR055188">
    <property type="entry name" value="Choice_anch_I"/>
</dbReference>
<dbReference type="RefSeq" id="WP_244819993.1">
    <property type="nucleotide sequence ID" value="NZ_CP112998.1"/>
</dbReference>
<evidence type="ECO:0000313" key="4">
    <source>
        <dbReference type="Proteomes" id="UP001164653"/>
    </source>
</evidence>
<dbReference type="SUPFAM" id="SSF51004">
    <property type="entry name" value="C-terminal (heme d1) domain of cytochrome cd1-nitrite reductase"/>
    <property type="match status" value="1"/>
</dbReference>
<proteinExistence type="predicted"/>
<accession>A0A9E8SMD4</accession>
<dbReference type="Pfam" id="PF22494">
    <property type="entry name" value="choice_anch_I"/>
    <property type="match status" value="1"/>
</dbReference>
<evidence type="ECO:0000256" key="1">
    <source>
        <dbReference type="SAM" id="SignalP"/>
    </source>
</evidence>
<dbReference type="Proteomes" id="UP001164653">
    <property type="component" value="Chromosome"/>
</dbReference>
<keyword evidence="1" id="KW-0732">Signal</keyword>
<dbReference type="EMBL" id="CP112998">
    <property type="protein sequence ID" value="WAC14625.1"/>
    <property type="molecule type" value="Genomic_DNA"/>
</dbReference>
<dbReference type="InterPro" id="IPR011048">
    <property type="entry name" value="Haem_d1_sf"/>
</dbReference>